<dbReference type="InterPro" id="IPR011697">
    <property type="entry name" value="Peptidase_C26"/>
</dbReference>
<dbReference type="AlphaFoldDB" id="A0A926HPZ1"/>
<name>A0A926HPZ1_9FIRM</name>
<organism evidence="1 2">
    <name type="scientific">Feifania hominis</name>
    <dbReference type="NCBI Taxonomy" id="2763660"/>
    <lineage>
        <taxon>Bacteria</taxon>
        <taxon>Bacillati</taxon>
        <taxon>Bacillota</taxon>
        <taxon>Clostridia</taxon>
        <taxon>Eubacteriales</taxon>
        <taxon>Feifaniaceae</taxon>
        <taxon>Feifania</taxon>
    </lineage>
</organism>
<dbReference type="Proteomes" id="UP000620366">
    <property type="component" value="Unassembled WGS sequence"/>
</dbReference>
<dbReference type="Gene3D" id="3.40.50.880">
    <property type="match status" value="1"/>
</dbReference>
<dbReference type="PROSITE" id="PS51273">
    <property type="entry name" value="GATASE_TYPE_1"/>
    <property type="match status" value="1"/>
</dbReference>
<dbReference type="RefSeq" id="WP_249299531.1">
    <property type="nucleotide sequence ID" value="NZ_JACRSP010000002.1"/>
</dbReference>
<dbReference type="CDD" id="cd01745">
    <property type="entry name" value="GATase1_2"/>
    <property type="match status" value="1"/>
</dbReference>
<dbReference type="GO" id="GO:0005829">
    <property type="term" value="C:cytosol"/>
    <property type="evidence" value="ECO:0007669"/>
    <property type="project" value="TreeGrafter"/>
</dbReference>
<dbReference type="Pfam" id="PF07722">
    <property type="entry name" value="Peptidase_C26"/>
    <property type="match status" value="1"/>
</dbReference>
<dbReference type="SUPFAM" id="SSF52317">
    <property type="entry name" value="Class I glutamine amidotransferase-like"/>
    <property type="match status" value="1"/>
</dbReference>
<dbReference type="PANTHER" id="PTHR43235:SF1">
    <property type="entry name" value="GLUTAMINE AMIDOTRANSFERASE PB2B2.05-RELATED"/>
    <property type="match status" value="1"/>
</dbReference>
<proteinExistence type="predicted"/>
<dbReference type="EMBL" id="JACRSP010000002">
    <property type="protein sequence ID" value="MBC8535787.1"/>
    <property type="molecule type" value="Genomic_DNA"/>
</dbReference>
<evidence type="ECO:0000313" key="2">
    <source>
        <dbReference type="Proteomes" id="UP000620366"/>
    </source>
</evidence>
<dbReference type="PANTHER" id="PTHR43235">
    <property type="entry name" value="GLUTAMINE AMIDOTRANSFERASE PB2B2.05-RELATED"/>
    <property type="match status" value="1"/>
</dbReference>
<comment type="caution">
    <text evidence="1">The sequence shown here is derived from an EMBL/GenBank/DDBJ whole genome shotgun (WGS) entry which is preliminary data.</text>
</comment>
<dbReference type="InterPro" id="IPR029062">
    <property type="entry name" value="Class_I_gatase-like"/>
</dbReference>
<reference evidence="1" key="1">
    <citation type="submission" date="2020-08" db="EMBL/GenBank/DDBJ databases">
        <title>Genome public.</title>
        <authorList>
            <person name="Liu C."/>
            <person name="Sun Q."/>
        </authorList>
    </citation>
    <scope>NUCLEOTIDE SEQUENCE</scope>
    <source>
        <strain evidence="1">BX7</strain>
    </source>
</reference>
<keyword evidence="1" id="KW-0378">Hydrolase</keyword>
<gene>
    <name evidence="1" type="ORF">H8695_03660</name>
</gene>
<sequence>MKPVIGIPTFVDEAEKYNKCSLYEDYPNAIVAAGGLPLLLHQHDCEENLLQMIRLLDGLFIPGGADIHPSFYGQEPARGCSACSMARDVFELALVSLARERGLPLFGVCRGMQLFNVALGGTLYQDLPTELPESLAHWQPGEPYDLHHGISIEPGSRMERLFGGEKSLVNSTHHQAIKALGQGLRVTARAADGVIEAIEGTQGAYLHAVQFHPERRVSRDGACLALFEDFVHACQS</sequence>
<dbReference type="GO" id="GO:0033969">
    <property type="term" value="F:gamma-glutamyl-gamma-aminobutyrate hydrolase activity"/>
    <property type="evidence" value="ECO:0007669"/>
    <property type="project" value="TreeGrafter"/>
</dbReference>
<dbReference type="GO" id="GO:0006598">
    <property type="term" value="P:polyamine catabolic process"/>
    <property type="evidence" value="ECO:0007669"/>
    <property type="project" value="TreeGrafter"/>
</dbReference>
<dbReference type="FunFam" id="3.40.50.880:FF:000030">
    <property type="entry name" value="Gamma-glutamyl-gamma-aminobutyrate hydrolase PuuD"/>
    <property type="match status" value="1"/>
</dbReference>
<evidence type="ECO:0000313" key="1">
    <source>
        <dbReference type="EMBL" id="MBC8535787.1"/>
    </source>
</evidence>
<accession>A0A926HPZ1</accession>
<keyword evidence="2" id="KW-1185">Reference proteome</keyword>
<protein>
    <submittedName>
        <fullName evidence="1">Gamma-glutamyl-gamma-aminobutyrate hydrolase family protein</fullName>
    </submittedName>
</protein>
<dbReference type="InterPro" id="IPR044668">
    <property type="entry name" value="PuuD-like"/>
</dbReference>